<accession>A0A401IS76</accession>
<dbReference type="PANTHER" id="PTHR35936">
    <property type="entry name" value="MEMBRANE-BOUND LYTIC MUREIN TRANSGLYCOSYLASE F"/>
    <property type="match status" value="1"/>
</dbReference>
<dbReference type="RefSeq" id="WP_124975695.1">
    <property type="nucleotide sequence ID" value="NZ_BFFP01000009.1"/>
</dbReference>
<evidence type="ECO:0000313" key="4">
    <source>
        <dbReference type="Proteomes" id="UP000286848"/>
    </source>
</evidence>
<evidence type="ECO:0000313" key="3">
    <source>
        <dbReference type="EMBL" id="GBG94367.1"/>
    </source>
</evidence>
<feature type="domain" description="Solute-binding protein family 3/N-terminal" evidence="2">
    <location>
        <begin position="34"/>
        <end position="262"/>
    </location>
</feature>
<dbReference type="EMBL" id="BFFP01000009">
    <property type="protein sequence ID" value="GBG94367.1"/>
    <property type="molecule type" value="Genomic_DNA"/>
</dbReference>
<dbReference type="InterPro" id="IPR001638">
    <property type="entry name" value="Solute-binding_3/MltF_N"/>
</dbReference>
<dbReference type="SUPFAM" id="SSF53850">
    <property type="entry name" value="Periplasmic binding protein-like II"/>
    <property type="match status" value="1"/>
</dbReference>
<dbReference type="OrthoDB" id="2329618at2"/>
<dbReference type="SMART" id="SM00062">
    <property type="entry name" value="PBPb"/>
    <property type="match status" value="1"/>
</dbReference>
<keyword evidence="1" id="KW-0732">Signal</keyword>
<organism evidence="3 4">
    <name type="scientific">Ligilactobacillus salitolerans</name>
    <dbReference type="NCBI Taxonomy" id="1808352"/>
    <lineage>
        <taxon>Bacteria</taxon>
        <taxon>Bacillati</taxon>
        <taxon>Bacillota</taxon>
        <taxon>Bacilli</taxon>
        <taxon>Lactobacillales</taxon>
        <taxon>Lactobacillaceae</taxon>
        <taxon>Ligilactobacillus</taxon>
    </lineage>
</organism>
<evidence type="ECO:0000259" key="2">
    <source>
        <dbReference type="SMART" id="SM00062"/>
    </source>
</evidence>
<keyword evidence="4" id="KW-1185">Reference proteome</keyword>
<dbReference type="Pfam" id="PF00497">
    <property type="entry name" value="SBP_bac_3"/>
    <property type="match status" value="1"/>
</dbReference>
<dbReference type="Gene3D" id="3.40.190.10">
    <property type="entry name" value="Periplasmic binding protein-like II"/>
    <property type="match status" value="2"/>
</dbReference>
<dbReference type="AlphaFoldDB" id="A0A401IS76"/>
<dbReference type="Proteomes" id="UP000286848">
    <property type="component" value="Unassembled WGS sequence"/>
</dbReference>
<sequence length="266" mass="29839">MSSKRHKIIYLGLALTLLLGLIIGGKLSAQANQTLKIGMLAHDQPLSYQSKQKVRGANAVLARALGQQLDRPVTIVPVQTKRQLQNKLREGQLDLALGAFTQTKHFQQTKPVFYVRNMLFRRGDNKKRSVEKLAGHSVGMLKNGSQAELLAQLEVKAKRYRTLPDLVQALKQKKISAAVVTEPQYTKYLQKHPELVSAKDPADEIQTAQILHRISGPEVTAQKVLGLTYKDKHLLRQVEHALNQLRQAGSLTQISLKYFKKDISQE</sequence>
<evidence type="ECO:0000256" key="1">
    <source>
        <dbReference type="ARBA" id="ARBA00022729"/>
    </source>
</evidence>
<name>A0A401IS76_9LACO</name>
<protein>
    <submittedName>
        <fullName evidence="3">Amino acid ABC transporter substrate-binding protein</fullName>
    </submittedName>
</protein>
<proteinExistence type="predicted"/>
<comment type="caution">
    <text evidence="3">The sequence shown here is derived from an EMBL/GenBank/DDBJ whole genome shotgun (WGS) entry which is preliminary data.</text>
</comment>
<reference evidence="3 4" key="1">
    <citation type="journal article" date="2019" name="Int. J. Syst. Evol. Microbiol.">
        <title>Lactobacillus salitolerans sp. nov., a novel lactic acid bacterium isolated from spent mushroom substrates.</title>
        <authorList>
            <person name="Tohno M."/>
            <person name="Tanizawa Y."/>
            <person name="Kojima Y."/>
            <person name="Sakamoto M."/>
            <person name="Nakamura Y."/>
            <person name="Ohkuma M."/>
            <person name="Kobayashi H."/>
        </authorList>
    </citation>
    <scope>NUCLEOTIDE SEQUENCE [LARGE SCALE GENOMIC DNA]</scope>
    <source>
        <strain evidence="3 4">YK43</strain>
    </source>
</reference>
<gene>
    <name evidence="3" type="ORF">LFYK43_08260</name>
</gene>